<evidence type="ECO:0000256" key="12">
    <source>
        <dbReference type="ARBA" id="ARBA00023286"/>
    </source>
</evidence>
<evidence type="ECO:0000256" key="3">
    <source>
        <dbReference type="ARBA" id="ARBA00022692"/>
    </source>
</evidence>
<dbReference type="Pfam" id="PF10613">
    <property type="entry name" value="Lig_chan-Glu_bd"/>
    <property type="match status" value="1"/>
</dbReference>
<keyword evidence="4" id="KW-0732">Signal</keyword>
<feature type="domain" description="Ionotropic glutamate receptor C-terminal" evidence="17">
    <location>
        <begin position="464"/>
        <end position="893"/>
    </location>
</feature>
<keyword evidence="13" id="KW-0407">Ion channel</keyword>
<dbReference type="OrthoDB" id="5984008at2759"/>
<keyword evidence="7" id="KW-0406">Ion transport</keyword>
<evidence type="ECO:0000256" key="5">
    <source>
        <dbReference type="ARBA" id="ARBA00022989"/>
    </source>
</evidence>
<dbReference type="FunFam" id="1.10.287.70:FF:000143">
    <property type="entry name" value="Probable glutamate receptor"/>
    <property type="match status" value="1"/>
</dbReference>
<dbReference type="FunFam" id="1.10.287.70:FF:000512">
    <property type="entry name" value="Uncharacterized protein"/>
    <property type="match status" value="1"/>
</dbReference>
<evidence type="ECO:0000256" key="2">
    <source>
        <dbReference type="ARBA" id="ARBA00022475"/>
    </source>
</evidence>
<dbReference type="AlphaFoldDB" id="A0A6P4YVU3"/>
<evidence type="ECO:0000256" key="15">
    <source>
        <dbReference type="SAM" id="MobiDB-lite"/>
    </source>
</evidence>
<evidence type="ECO:0000256" key="14">
    <source>
        <dbReference type="ARBA" id="ARBA00034104"/>
    </source>
</evidence>
<dbReference type="Gene3D" id="3.40.190.10">
    <property type="entry name" value="Periplasmic binding protein-like II"/>
    <property type="match status" value="3"/>
</dbReference>
<dbReference type="Gene3D" id="3.40.50.2300">
    <property type="match status" value="2"/>
</dbReference>
<feature type="transmembrane region" description="Helical" evidence="16">
    <location>
        <begin position="598"/>
        <end position="616"/>
    </location>
</feature>
<keyword evidence="19" id="KW-1185">Reference proteome</keyword>
<dbReference type="GO" id="GO:0045211">
    <property type="term" value="C:postsynaptic membrane"/>
    <property type="evidence" value="ECO:0007669"/>
    <property type="project" value="UniProtKB-SubCell"/>
</dbReference>
<dbReference type="InterPro" id="IPR015683">
    <property type="entry name" value="Ionotropic_Glu_rcpt"/>
</dbReference>
<protein>
    <submittedName>
        <fullName evidence="20">Glutamate receptor 2-like</fullName>
    </submittedName>
</protein>
<keyword evidence="2" id="KW-1003">Cell membrane</keyword>
<dbReference type="GO" id="GO:0015276">
    <property type="term" value="F:ligand-gated monoatomic ion channel activity"/>
    <property type="evidence" value="ECO:0007669"/>
    <property type="project" value="InterPro"/>
</dbReference>
<dbReference type="RefSeq" id="XP_019622857.1">
    <property type="nucleotide sequence ID" value="XM_019767298.1"/>
</dbReference>
<dbReference type="Gene3D" id="1.10.287.70">
    <property type="match status" value="2"/>
</dbReference>
<feature type="transmembrane region" description="Helical" evidence="16">
    <location>
        <begin position="734"/>
        <end position="754"/>
    </location>
</feature>
<evidence type="ECO:0000256" key="16">
    <source>
        <dbReference type="SAM" id="Phobius"/>
    </source>
</evidence>
<feature type="transmembrane region" description="Helical" evidence="16">
    <location>
        <begin position="31"/>
        <end position="51"/>
    </location>
</feature>
<evidence type="ECO:0000256" key="10">
    <source>
        <dbReference type="ARBA" id="ARBA00023180"/>
    </source>
</evidence>
<sequence length="1034" mass="116220">MAGPRPRHTLGECRRSEMGMSTAVPRFGTRLLQTALVLAVFGNLLVVAAAVPARIRIGGIFTHENKMEEEAFKFAVMYVNEMMPELLPRTRIDYVINSTVLLPEFVGIQAVCHQARSGVVAIIGPGTSSGVKFSDAVCSGLHIPHIAPIATDPTLANREFFPYLLRMSAPDSVQSRALVDLVTHFGWTHMAILTSSDDYGIHGLVEFQAIAARKKWDIVSVQQFQTGNDISIVNATSQLKYIVGTGVRVVILNCLAHHGVRVLQQAEHLGMTRSGWAWVVTDGVTTKNTKYLTSPVPSYLQGIIGTDPDIAQGSLLREVRQVWENADRSRFPHAGKYEVESNFGQFFDAVLAIAHALDNIFRDGHHIEEEKLECCEEKRPWKYGKLVLDYLKQVEEDGVMRRLRFSGHGHPNNPSYGIMNLLCSGWKKVGSWSEDTRLIMHHPVRFMGGADSVVDYVSDLMNRTLKVVTIEEPPFIFYSEKDEHGRPRKGNDRFYGFCKDMLEHFSKHLGFKYEMYMVEDKNFGARDPVTGRWNGMVRDLVVKKADVAAASFTISYEREQDIDFTKPYIDIGLTFVLSNQIEKEDRPFKFLDVFEPNLWLSILLSTLAVSFFISLVNKLSPSGYHGHFVQEEEPELLAEEEDPEEIQEKKEEMITMMSLGNALFFAVASLLQQGGDVYPRSEEKPAEIKEKKKEMIGMMSLNNALYFAVASLLFQGGDILPKSGPGRITASLWWLVTVIIVATYTANLAAFLTVSRMDTDINSVEDLVSQKLVQYGTVQNSQPLSFFESSSIHTFETMARYMKVHSTLTMSSRDGIEKAREERYAFIWDSAVLDYVVKQPPCNLRTVGRLFGKIGFGFGLQKGSAYTDAFSIAILQARESGYLDKLKEKWYTGECQDQNSATTVTNDKMDVSKLLGVFYIIYVGMAVSVVVLVVEWVVACMMAVDQTDPEAPKTFLEAFRKRLAILERDIEENWFPTLAKRRRKQQELKEGVKKKRSVSQSSSRSADFKNSRSAGSLKINGNLPDTVIDTSTKV</sequence>
<dbReference type="InterPro" id="IPR001320">
    <property type="entry name" value="Iontro_rcpt_C"/>
</dbReference>
<dbReference type="Proteomes" id="UP000515135">
    <property type="component" value="Unplaced"/>
</dbReference>
<name>A0A6P4YVU3_BRABE</name>
<dbReference type="SUPFAM" id="SSF81324">
    <property type="entry name" value="Voltage-gated potassium channels"/>
    <property type="match status" value="1"/>
</dbReference>
<accession>A0A6P4YVU3</accession>
<reference evidence="20" key="1">
    <citation type="submission" date="2025-08" db="UniProtKB">
        <authorList>
            <consortium name="RefSeq"/>
        </authorList>
    </citation>
    <scope>IDENTIFICATION</scope>
    <source>
        <tissue evidence="20">Gonad</tissue>
    </source>
</reference>
<keyword evidence="10" id="KW-0325">Glycoprotein</keyword>
<organism evidence="19 20">
    <name type="scientific">Branchiostoma belcheri</name>
    <name type="common">Amphioxus</name>
    <dbReference type="NCBI Taxonomy" id="7741"/>
    <lineage>
        <taxon>Eukaryota</taxon>
        <taxon>Metazoa</taxon>
        <taxon>Chordata</taxon>
        <taxon>Cephalochordata</taxon>
        <taxon>Leptocardii</taxon>
        <taxon>Amphioxiformes</taxon>
        <taxon>Branchiostomatidae</taxon>
        <taxon>Branchiostoma</taxon>
    </lineage>
</organism>
<dbReference type="Pfam" id="PF00060">
    <property type="entry name" value="Lig_chan"/>
    <property type="match status" value="1"/>
</dbReference>
<dbReference type="Pfam" id="PF01094">
    <property type="entry name" value="ANF_receptor"/>
    <property type="match status" value="1"/>
</dbReference>
<evidence type="ECO:0000259" key="18">
    <source>
        <dbReference type="SMART" id="SM00918"/>
    </source>
</evidence>
<evidence type="ECO:0000256" key="9">
    <source>
        <dbReference type="ARBA" id="ARBA00023170"/>
    </source>
</evidence>
<dbReference type="SUPFAM" id="SSF53822">
    <property type="entry name" value="Periplasmic binding protein-like I"/>
    <property type="match status" value="1"/>
</dbReference>
<feature type="transmembrane region" description="Helical" evidence="16">
    <location>
        <begin position="695"/>
        <end position="714"/>
    </location>
</feature>
<keyword evidence="5 16" id="KW-1133">Transmembrane helix</keyword>
<gene>
    <name evidence="20" type="primary">LOC109468918</name>
</gene>
<dbReference type="GeneID" id="109468918"/>
<dbReference type="SMART" id="SM00918">
    <property type="entry name" value="Lig_chan-Glu_bd"/>
    <property type="match status" value="1"/>
</dbReference>
<evidence type="ECO:0000256" key="7">
    <source>
        <dbReference type="ARBA" id="ARBA00023065"/>
    </source>
</evidence>
<keyword evidence="3 16" id="KW-0812">Transmembrane</keyword>
<keyword evidence="1" id="KW-0813">Transport</keyword>
<evidence type="ECO:0000256" key="13">
    <source>
        <dbReference type="ARBA" id="ARBA00023303"/>
    </source>
</evidence>
<keyword evidence="11" id="KW-0628">Postsynaptic cell membrane</keyword>
<evidence type="ECO:0000259" key="17">
    <source>
        <dbReference type="SMART" id="SM00079"/>
    </source>
</evidence>
<feature type="region of interest" description="Disordered" evidence="15">
    <location>
        <begin position="986"/>
        <end position="1017"/>
    </location>
</feature>
<keyword evidence="12" id="KW-1071">Ligand-gated ion channel</keyword>
<keyword evidence="6" id="KW-0770">Synapse</keyword>
<feature type="domain" description="Ionotropic glutamate receptor L-glutamate and glycine-binding" evidence="18">
    <location>
        <begin position="474"/>
        <end position="542"/>
    </location>
</feature>
<evidence type="ECO:0000256" key="4">
    <source>
        <dbReference type="ARBA" id="ARBA00022729"/>
    </source>
</evidence>
<dbReference type="PANTHER" id="PTHR18966">
    <property type="entry name" value="IONOTROPIC GLUTAMATE RECEPTOR"/>
    <property type="match status" value="1"/>
</dbReference>
<evidence type="ECO:0000313" key="19">
    <source>
        <dbReference type="Proteomes" id="UP000515135"/>
    </source>
</evidence>
<feature type="transmembrane region" description="Helical" evidence="16">
    <location>
        <begin position="917"/>
        <end position="944"/>
    </location>
</feature>
<evidence type="ECO:0000256" key="6">
    <source>
        <dbReference type="ARBA" id="ARBA00023018"/>
    </source>
</evidence>
<dbReference type="SUPFAM" id="SSF53850">
    <property type="entry name" value="Periplasmic binding protein-like II"/>
    <property type="match status" value="1"/>
</dbReference>
<evidence type="ECO:0000256" key="1">
    <source>
        <dbReference type="ARBA" id="ARBA00022448"/>
    </source>
</evidence>
<proteinExistence type="predicted"/>
<dbReference type="KEGG" id="bbel:109468918"/>
<comment type="subcellular location">
    <subcellularLocation>
        <location evidence="14">Postsynaptic cell membrane</location>
        <topology evidence="14">Multi-pass membrane protein</topology>
    </subcellularLocation>
</comment>
<dbReference type="FunFam" id="3.40.190.10:FF:000399">
    <property type="entry name" value="Predicted protein"/>
    <property type="match status" value="1"/>
</dbReference>
<keyword evidence="9" id="KW-0675">Receptor</keyword>
<dbReference type="FunFam" id="3.40.190.10:FF:000060">
    <property type="entry name" value="Glutamate receptor ionotropic, kainate 1"/>
    <property type="match status" value="1"/>
</dbReference>
<keyword evidence="8 16" id="KW-0472">Membrane</keyword>
<dbReference type="InterPro" id="IPR001828">
    <property type="entry name" value="ANF_lig-bd_rcpt"/>
</dbReference>
<dbReference type="InterPro" id="IPR028082">
    <property type="entry name" value="Peripla_BP_I"/>
</dbReference>
<evidence type="ECO:0000256" key="8">
    <source>
        <dbReference type="ARBA" id="ARBA00023136"/>
    </source>
</evidence>
<dbReference type="SMART" id="SM00079">
    <property type="entry name" value="PBPe"/>
    <property type="match status" value="1"/>
</dbReference>
<dbReference type="InterPro" id="IPR019594">
    <property type="entry name" value="Glu/Gly-bd"/>
</dbReference>
<evidence type="ECO:0000313" key="20">
    <source>
        <dbReference type="RefSeq" id="XP_019622857.1"/>
    </source>
</evidence>
<evidence type="ECO:0000256" key="11">
    <source>
        <dbReference type="ARBA" id="ARBA00023257"/>
    </source>
</evidence>